<dbReference type="GO" id="GO:0016740">
    <property type="term" value="F:transferase activity"/>
    <property type="evidence" value="ECO:0007669"/>
    <property type="project" value="UniProtKB-KW"/>
</dbReference>
<keyword evidence="4" id="KW-1185">Reference proteome</keyword>
<dbReference type="InterPro" id="IPR051678">
    <property type="entry name" value="AGP_Transferase"/>
</dbReference>
<organism evidence="3 4">
    <name type="scientific">Cellulomonas rhizosphaerae</name>
    <dbReference type="NCBI Taxonomy" id="2293719"/>
    <lineage>
        <taxon>Bacteria</taxon>
        <taxon>Bacillati</taxon>
        <taxon>Actinomycetota</taxon>
        <taxon>Actinomycetes</taxon>
        <taxon>Micrococcales</taxon>
        <taxon>Cellulomonadaceae</taxon>
        <taxon>Cellulomonas</taxon>
    </lineage>
</organism>
<dbReference type="SUPFAM" id="SSF56112">
    <property type="entry name" value="Protein kinase-like (PK-like)"/>
    <property type="match status" value="1"/>
</dbReference>
<protein>
    <submittedName>
        <fullName evidence="3">Aminoglycoside phosphotransferase family protein</fullName>
    </submittedName>
</protein>
<feature type="domain" description="Aminoglycoside phosphotransferase" evidence="2">
    <location>
        <begin position="164"/>
        <end position="208"/>
    </location>
</feature>
<evidence type="ECO:0000313" key="3">
    <source>
        <dbReference type="EMBL" id="RHA44424.1"/>
    </source>
</evidence>
<dbReference type="InterPro" id="IPR011009">
    <property type="entry name" value="Kinase-like_dom_sf"/>
</dbReference>
<feature type="region of interest" description="Disordered" evidence="1">
    <location>
        <begin position="1"/>
        <end position="37"/>
    </location>
</feature>
<gene>
    <name evidence="3" type="ORF">D1825_01305</name>
</gene>
<proteinExistence type="predicted"/>
<dbReference type="PANTHER" id="PTHR21310:SF40">
    <property type="entry name" value="AMINOGLYCOSIDE PHOSPHOTRANSFERASE DOMAIN-CONTAINING PROTEIN-RELATED"/>
    <property type="match status" value="1"/>
</dbReference>
<dbReference type="EMBL" id="QWKP01000075">
    <property type="protein sequence ID" value="RHA44424.1"/>
    <property type="molecule type" value="Genomic_DNA"/>
</dbReference>
<sequence>MTPAGLAPGDPSADPEHRPSAPSSAPGDTSADTSADTAAEELLGSADPGPLLAAGDSADVFAVDDKLVLRRYREGRDATSEAAMVRHVVAHGYPAPAVYAAAGSDIVMERLHGPTLLQSLAAGETSIHDAAALLADLHARLHALPVPEDWDGPTSQSWPESMAGTVVVHLDLHPANVILTETHGAAVVDWCNTRIGTAELDVAISALIISEVAVDAGGVYSQAARALLAALLSAVDVDVIGALDEAATLRSQDPTLVVGERGLVPVAATLVRELIEVSARS</sequence>
<dbReference type="Gene3D" id="3.90.1200.10">
    <property type="match status" value="1"/>
</dbReference>
<dbReference type="RefSeq" id="WP_118765708.1">
    <property type="nucleotide sequence ID" value="NZ_QWKP01000075.1"/>
</dbReference>
<dbReference type="InterPro" id="IPR002575">
    <property type="entry name" value="Aminoglycoside_PTrfase"/>
</dbReference>
<dbReference type="AlphaFoldDB" id="A0A413RR54"/>
<name>A0A413RR54_9CELL</name>
<evidence type="ECO:0000259" key="2">
    <source>
        <dbReference type="Pfam" id="PF01636"/>
    </source>
</evidence>
<evidence type="ECO:0000256" key="1">
    <source>
        <dbReference type="SAM" id="MobiDB-lite"/>
    </source>
</evidence>
<accession>A0A413RR54</accession>
<keyword evidence="3" id="KW-0808">Transferase</keyword>
<evidence type="ECO:0000313" key="4">
    <source>
        <dbReference type="Proteomes" id="UP000283374"/>
    </source>
</evidence>
<feature type="compositionally biased region" description="Low complexity" evidence="1">
    <location>
        <begin position="23"/>
        <end position="37"/>
    </location>
</feature>
<dbReference type="PANTHER" id="PTHR21310">
    <property type="entry name" value="AMINOGLYCOSIDE PHOSPHOTRANSFERASE-RELATED-RELATED"/>
    <property type="match status" value="1"/>
</dbReference>
<reference evidence="3 4" key="1">
    <citation type="submission" date="2018-08" db="EMBL/GenBank/DDBJ databases">
        <title>Cellulomonas rhizosphaerae sp. nov., a novel actinomycete isolated from soil.</title>
        <authorList>
            <person name="Tian Y."/>
        </authorList>
    </citation>
    <scope>NUCLEOTIDE SEQUENCE [LARGE SCALE GENOMIC DNA]</scope>
    <source>
        <strain evidence="3 4">NEAU-TCZ24</strain>
    </source>
</reference>
<dbReference type="OrthoDB" id="9797603at2"/>
<dbReference type="Pfam" id="PF01636">
    <property type="entry name" value="APH"/>
    <property type="match status" value="2"/>
</dbReference>
<feature type="domain" description="Aminoglycoside phosphotransferase" evidence="2">
    <location>
        <begin position="52"/>
        <end position="148"/>
    </location>
</feature>
<comment type="caution">
    <text evidence="3">The sequence shown here is derived from an EMBL/GenBank/DDBJ whole genome shotgun (WGS) entry which is preliminary data.</text>
</comment>
<dbReference type="Proteomes" id="UP000283374">
    <property type="component" value="Unassembled WGS sequence"/>
</dbReference>